<dbReference type="EMBL" id="LAZR01003741">
    <property type="protein sequence ID" value="KKN15142.1"/>
    <property type="molecule type" value="Genomic_DNA"/>
</dbReference>
<proteinExistence type="predicted"/>
<accession>A0A0F9NT14</accession>
<organism evidence="1">
    <name type="scientific">marine sediment metagenome</name>
    <dbReference type="NCBI Taxonomy" id="412755"/>
    <lineage>
        <taxon>unclassified sequences</taxon>
        <taxon>metagenomes</taxon>
        <taxon>ecological metagenomes</taxon>
    </lineage>
</organism>
<feature type="non-terminal residue" evidence="1">
    <location>
        <position position="1"/>
    </location>
</feature>
<gene>
    <name evidence="1" type="ORF">LCGC14_0989080</name>
</gene>
<protein>
    <submittedName>
        <fullName evidence="1">Uncharacterized protein</fullName>
    </submittedName>
</protein>
<sequence>ILFIVAGSASATARLNPKSEVKADVEIKCLDFSDPR</sequence>
<evidence type="ECO:0000313" key="1">
    <source>
        <dbReference type="EMBL" id="KKN15142.1"/>
    </source>
</evidence>
<comment type="caution">
    <text evidence="1">The sequence shown here is derived from an EMBL/GenBank/DDBJ whole genome shotgun (WGS) entry which is preliminary data.</text>
</comment>
<name>A0A0F9NT14_9ZZZZ</name>
<dbReference type="AlphaFoldDB" id="A0A0F9NT14"/>
<reference evidence="1" key="1">
    <citation type="journal article" date="2015" name="Nature">
        <title>Complex archaea that bridge the gap between prokaryotes and eukaryotes.</title>
        <authorList>
            <person name="Spang A."/>
            <person name="Saw J.H."/>
            <person name="Jorgensen S.L."/>
            <person name="Zaremba-Niedzwiedzka K."/>
            <person name="Martijn J."/>
            <person name="Lind A.E."/>
            <person name="van Eijk R."/>
            <person name="Schleper C."/>
            <person name="Guy L."/>
            <person name="Ettema T.J."/>
        </authorList>
    </citation>
    <scope>NUCLEOTIDE SEQUENCE</scope>
</reference>